<dbReference type="NCBIfam" id="TIGR00687">
    <property type="entry name" value="pyridox_kin"/>
    <property type="match status" value="1"/>
</dbReference>
<accession>A0AAW2HUE2</accession>
<keyword evidence="10" id="KW-0067">ATP-binding</keyword>
<comment type="pathway">
    <text evidence="3">Cofactor metabolism; pyridoxal 5'-phosphate salvage; pyridoxal 5'-phosphate from pyridoxal: step 1/1.</text>
</comment>
<evidence type="ECO:0000256" key="13">
    <source>
        <dbReference type="ARBA" id="ARBA00047377"/>
    </source>
</evidence>
<evidence type="ECO:0000313" key="17">
    <source>
        <dbReference type="EMBL" id="KAL0273579.1"/>
    </source>
</evidence>
<feature type="region of interest" description="Disordered" evidence="15">
    <location>
        <begin position="1"/>
        <end position="22"/>
    </location>
</feature>
<evidence type="ECO:0000256" key="9">
    <source>
        <dbReference type="ARBA" id="ARBA00022777"/>
    </source>
</evidence>
<evidence type="ECO:0000256" key="14">
    <source>
        <dbReference type="ARBA" id="ARBA00048524"/>
    </source>
</evidence>
<feature type="domain" description="Pyridoxamine kinase/Phosphomethylpyrimidine kinase" evidence="16">
    <location>
        <begin position="246"/>
        <end position="398"/>
    </location>
</feature>
<evidence type="ECO:0000256" key="2">
    <source>
        <dbReference type="ARBA" id="ARBA00004835"/>
    </source>
</evidence>
<evidence type="ECO:0000256" key="7">
    <source>
        <dbReference type="ARBA" id="ARBA00022679"/>
    </source>
</evidence>
<reference evidence="17" key="1">
    <citation type="journal article" date="2024" name="Gigascience">
        <title>Chromosome-level genome of the poultry shaft louse Menopon gallinae provides insight into the host-switching and adaptive evolution of parasitic lice.</title>
        <authorList>
            <person name="Xu Y."/>
            <person name="Ma L."/>
            <person name="Liu S."/>
            <person name="Liang Y."/>
            <person name="Liu Q."/>
            <person name="He Z."/>
            <person name="Tian L."/>
            <person name="Duan Y."/>
            <person name="Cai W."/>
            <person name="Li H."/>
            <person name="Song F."/>
        </authorList>
    </citation>
    <scope>NUCLEOTIDE SEQUENCE</scope>
    <source>
        <strain evidence="17">Cailab_2023a</strain>
    </source>
</reference>
<evidence type="ECO:0000256" key="3">
    <source>
        <dbReference type="ARBA" id="ARBA00005210"/>
    </source>
</evidence>
<comment type="caution">
    <text evidence="17">The sequence shown here is derived from an EMBL/GenBank/DDBJ whole genome shotgun (WGS) entry which is preliminary data.</text>
</comment>
<dbReference type="AlphaFoldDB" id="A0AAW2HUE2"/>
<comment type="pathway">
    <text evidence="1">Cofactor metabolism; pyridoxal 5'-phosphate salvage; pyridoxamine 5'-phosphate from pyridoxamine: step 1/1.</text>
</comment>
<comment type="similarity">
    <text evidence="4">Belongs to the pyridoxine kinase family.</text>
</comment>
<evidence type="ECO:0000256" key="10">
    <source>
        <dbReference type="ARBA" id="ARBA00022840"/>
    </source>
</evidence>
<evidence type="ECO:0000256" key="1">
    <source>
        <dbReference type="ARBA" id="ARBA00004750"/>
    </source>
</evidence>
<evidence type="ECO:0000256" key="11">
    <source>
        <dbReference type="ARBA" id="ARBA00032808"/>
    </source>
</evidence>
<dbReference type="InterPro" id="IPR029056">
    <property type="entry name" value="Ribokinase-like"/>
</dbReference>
<dbReference type="GO" id="GO:0005829">
    <property type="term" value="C:cytosol"/>
    <property type="evidence" value="ECO:0007669"/>
    <property type="project" value="TreeGrafter"/>
</dbReference>
<evidence type="ECO:0000256" key="6">
    <source>
        <dbReference type="ARBA" id="ARBA00018134"/>
    </source>
</evidence>
<dbReference type="InterPro" id="IPR004625">
    <property type="entry name" value="PyrdxlKinase"/>
</dbReference>
<evidence type="ECO:0000259" key="16">
    <source>
        <dbReference type="Pfam" id="PF08543"/>
    </source>
</evidence>
<sequence>MAVGGGTKLSFFSGPVSPQGQQDFSTIYPARAPIDWSPRLLRGAIRYFPPQDMKVGDNHRTEKRQEDGIRSQKMKAPREEGGEQARRNYPDFTSPEEVDGNKGLPLGTILQTGFPQPQLRRIPDKPHLNRGLVHNTRTMDVNEYRVLAVQSHVVSGYVGNRSATFPLQLLGFEVDVINSTHLSNHTGYGYWKGQILSKSELEEIIDGIKHNGLDNYTHVLSGYVRDSGFLQSLGEYIKNLKRANQSLCFVCSPVMGDNKKMYVPKELLPIYKETIVPLANIVTGNQFEFELLSDRTINNMKDALKAIEAVHDLGVEIAVITSTDFGGENKLISIASRRQGKEREVLKIEVPRLPTSFTGTGDLFAGIFLGWWTKTKNLQETFENVTATMFAVLKRTFQSARQKCGVDNLTVGSLELRLVQSKSDIERPTCTFTAEHVEV</sequence>
<proteinExistence type="inferred from homology"/>
<gene>
    <name evidence="17" type="ORF">PYX00_006215</name>
</gene>
<organism evidence="17">
    <name type="scientific">Menopon gallinae</name>
    <name type="common">poultry shaft louse</name>
    <dbReference type="NCBI Taxonomy" id="328185"/>
    <lineage>
        <taxon>Eukaryota</taxon>
        <taxon>Metazoa</taxon>
        <taxon>Ecdysozoa</taxon>
        <taxon>Arthropoda</taxon>
        <taxon>Hexapoda</taxon>
        <taxon>Insecta</taxon>
        <taxon>Pterygota</taxon>
        <taxon>Neoptera</taxon>
        <taxon>Paraneoptera</taxon>
        <taxon>Psocodea</taxon>
        <taxon>Troctomorpha</taxon>
        <taxon>Phthiraptera</taxon>
        <taxon>Amblycera</taxon>
        <taxon>Menoponidae</taxon>
        <taxon>Menopon</taxon>
    </lineage>
</organism>
<comment type="catalytic activity">
    <reaction evidence="13">
        <text>pyridoxal + ATP = pyridoxal 5'-phosphate + ADP + H(+)</text>
        <dbReference type="Rhea" id="RHEA:10224"/>
        <dbReference type="ChEBI" id="CHEBI:15378"/>
        <dbReference type="ChEBI" id="CHEBI:17310"/>
        <dbReference type="ChEBI" id="CHEBI:30616"/>
        <dbReference type="ChEBI" id="CHEBI:456216"/>
        <dbReference type="ChEBI" id="CHEBI:597326"/>
        <dbReference type="EC" id="2.7.1.35"/>
    </reaction>
    <physiologicalReaction direction="left-to-right" evidence="13">
        <dbReference type="Rhea" id="RHEA:10225"/>
    </physiologicalReaction>
</comment>
<dbReference type="GO" id="GO:0009443">
    <property type="term" value="P:pyridoxal 5'-phosphate salvage"/>
    <property type="evidence" value="ECO:0007669"/>
    <property type="project" value="InterPro"/>
</dbReference>
<evidence type="ECO:0000256" key="12">
    <source>
        <dbReference type="ARBA" id="ARBA00047310"/>
    </source>
</evidence>
<keyword evidence="8" id="KW-0547">Nucleotide-binding</keyword>
<evidence type="ECO:0000256" key="5">
    <source>
        <dbReference type="ARBA" id="ARBA00012104"/>
    </source>
</evidence>
<dbReference type="PANTHER" id="PTHR10534:SF2">
    <property type="entry name" value="PYRIDOXAL KINASE"/>
    <property type="match status" value="1"/>
</dbReference>
<dbReference type="GO" id="GO:0008478">
    <property type="term" value="F:pyridoxal kinase activity"/>
    <property type="evidence" value="ECO:0007669"/>
    <property type="project" value="UniProtKB-EC"/>
</dbReference>
<dbReference type="PANTHER" id="PTHR10534">
    <property type="entry name" value="PYRIDOXAL KINASE"/>
    <property type="match status" value="1"/>
</dbReference>
<keyword evidence="9" id="KW-0418">Kinase</keyword>
<comment type="pathway">
    <text evidence="2">Cofactor metabolism; pyridoxal 5'-phosphate salvage; pyridoxine 5'-phosphate from pyridoxine: step 1/1.</text>
</comment>
<dbReference type="EMBL" id="JARGDH010000003">
    <property type="protein sequence ID" value="KAL0273579.1"/>
    <property type="molecule type" value="Genomic_DNA"/>
</dbReference>
<evidence type="ECO:0000256" key="8">
    <source>
        <dbReference type="ARBA" id="ARBA00022741"/>
    </source>
</evidence>
<evidence type="ECO:0000256" key="4">
    <source>
        <dbReference type="ARBA" id="ARBA00008805"/>
    </source>
</evidence>
<evidence type="ECO:0000256" key="15">
    <source>
        <dbReference type="SAM" id="MobiDB-lite"/>
    </source>
</evidence>
<dbReference type="Gene3D" id="3.40.1190.20">
    <property type="match status" value="1"/>
</dbReference>
<comment type="catalytic activity">
    <reaction evidence="12">
        <text>pyridoxamine + ATP = pyridoxamine 5'-phosphate + ADP + H(+)</text>
        <dbReference type="Rhea" id="RHEA:25104"/>
        <dbReference type="ChEBI" id="CHEBI:15378"/>
        <dbReference type="ChEBI" id="CHEBI:30616"/>
        <dbReference type="ChEBI" id="CHEBI:57761"/>
        <dbReference type="ChEBI" id="CHEBI:58451"/>
        <dbReference type="ChEBI" id="CHEBI:456216"/>
        <dbReference type="EC" id="2.7.1.35"/>
    </reaction>
    <physiologicalReaction direction="left-to-right" evidence="12">
        <dbReference type="Rhea" id="RHEA:25105"/>
    </physiologicalReaction>
</comment>
<name>A0AAW2HUE2_9NEOP</name>
<feature type="region of interest" description="Disordered" evidence="15">
    <location>
        <begin position="51"/>
        <end position="104"/>
    </location>
</feature>
<feature type="compositionally biased region" description="Basic and acidic residues" evidence="15">
    <location>
        <begin position="54"/>
        <end position="89"/>
    </location>
</feature>
<dbReference type="Pfam" id="PF08543">
    <property type="entry name" value="Phos_pyr_kin"/>
    <property type="match status" value="1"/>
</dbReference>
<protein>
    <recommendedName>
        <fullName evidence="6">Pyridoxal kinase</fullName>
        <ecNumber evidence="5">2.7.1.35</ecNumber>
    </recommendedName>
    <alternativeName>
        <fullName evidence="11">Pyridoxine kinase</fullName>
    </alternativeName>
</protein>
<dbReference type="SUPFAM" id="SSF53613">
    <property type="entry name" value="Ribokinase-like"/>
    <property type="match status" value="1"/>
</dbReference>
<comment type="catalytic activity">
    <reaction evidence="14">
        <text>pyridoxine + ATP = pyridoxine 5'-phosphate + ADP + H(+)</text>
        <dbReference type="Rhea" id="RHEA:25108"/>
        <dbReference type="ChEBI" id="CHEBI:15378"/>
        <dbReference type="ChEBI" id="CHEBI:16709"/>
        <dbReference type="ChEBI" id="CHEBI:30616"/>
        <dbReference type="ChEBI" id="CHEBI:58589"/>
        <dbReference type="ChEBI" id="CHEBI:456216"/>
        <dbReference type="EC" id="2.7.1.35"/>
    </reaction>
    <physiologicalReaction direction="left-to-right" evidence="14">
        <dbReference type="Rhea" id="RHEA:25109"/>
    </physiologicalReaction>
</comment>
<dbReference type="InterPro" id="IPR013749">
    <property type="entry name" value="PM/HMP-P_kinase-1"/>
</dbReference>
<dbReference type="GO" id="GO:0005524">
    <property type="term" value="F:ATP binding"/>
    <property type="evidence" value="ECO:0007669"/>
    <property type="project" value="UniProtKB-KW"/>
</dbReference>
<dbReference type="CDD" id="cd01173">
    <property type="entry name" value="pyridoxal_pyridoxamine_kinase"/>
    <property type="match status" value="1"/>
</dbReference>
<keyword evidence="7" id="KW-0808">Transferase</keyword>
<dbReference type="EC" id="2.7.1.35" evidence="5"/>